<evidence type="ECO:0000256" key="1">
    <source>
        <dbReference type="ARBA" id="ARBA00023015"/>
    </source>
</evidence>
<protein>
    <submittedName>
        <fullName evidence="7">LacI family DNA-binding transcriptional regulator</fullName>
    </submittedName>
</protein>
<feature type="domain" description="HTH cro/C1-type" evidence="6">
    <location>
        <begin position="23"/>
        <end position="70"/>
    </location>
</feature>
<dbReference type="PANTHER" id="PTHR30146:SF33">
    <property type="entry name" value="TRANSCRIPTIONAL REGULATOR"/>
    <property type="match status" value="1"/>
</dbReference>
<dbReference type="GO" id="GO:0003700">
    <property type="term" value="F:DNA-binding transcription factor activity"/>
    <property type="evidence" value="ECO:0007669"/>
    <property type="project" value="TreeGrafter"/>
</dbReference>
<organism evidence="7 8">
    <name type="scientific">Pseudooceanicola spongiae</name>
    <dbReference type="NCBI Taxonomy" id="2613965"/>
    <lineage>
        <taxon>Bacteria</taxon>
        <taxon>Pseudomonadati</taxon>
        <taxon>Pseudomonadota</taxon>
        <taxon>Alphaproteobacteria</taxon>
        <taxon>Rhodobacterales</taxon>
        <taxon>Paracoccaceae</taxon>
        <taxon>Pseudooceanicola</taxon>
    </lineage>
</organism>
<dbReference type="InterPro" id="IPR028082">
    <property type="entry name" value="Peripla_BP_I"/>
</dbReference>
<dbReference type="PANTHER" id="PTHR30146">
    <property type="entry name" value="LACI-RELATED TRANSCRIPTIONAL REPRESSOR"/>
    <property type="match status" value="1"/>
</dbReference>
<dbReference type="Proteomes" id="UP000594118">
    <property type="component" value="Chromosome"/>
</dbReference>
<dbReference type="CDD" id="cd01392">
    <property type="entry name" value="HTH_LacI"/>
    <property type="match status" value="1"/>
</dbReference>
<dbReference type="GO" id="GO:0000976">
    <property type="term" value="F:transcription cis-regulatory region binding"/>
    <property type="evidence" value="ECO:0007669"/>
    <property type="project" value="TreeGrafter"/>
</dbReference>
<name>A0A7L9WR35_9RHOB</name>
<keyword evidence="2 7" id="KW-0238">DNA-binding</keyword>
<keyword evidence="1" id="KW-0805">Transcription regulation</keyword>
<dbReference type="Gene3D" id="1.10.260.40">
    <property type="entry name" value="lambda repressor-like DNA-binding domains"/>
    <property type="match status" value="1"/>
</dbReference>
<gene>
    <name evidence="7" type="ORF">F3W81_19295</name>
</gene>
<dbReference type="Pfam" id="PF13377">
    <property type="entry name" value="Peripla_BP_3"/>
    <property type="match status" value="1"/>
</dbReference>
<dbReference type="SMART" id="SM00354">
    <property type="entry name" value="HTH_LACI"/>
    <property type="match status" value="1"/>
</dbReference>
<dbReference type="RefSeq" id="WP_193081112.1">
    <property type="nucleotide sequence ID" value="NZ_CP045201.1"/>
</dbReference>
<evidence type="ECO:0000256" key="2">
    <source>
        <dbReference type="ARBA" id="ARBA00023125"/>
    </source>
</evidence>
<dbReference type="InterPro" id="IPR000843">
    <property type="entry name" value="HTH_LacI"/>
</dbReference>
<dbReference type="PROSITE" id="PS50932">
    <property type="entry name" value="HTH_LACI_2"/>
    <property type="match status" value="1"/>
</dbReference>
<keyword evidence="8" id="KW-1185">Reference proteome</keyword>
<dbReference type="KEGG" id="pshq:F3W81_19295"/>
<dbReference type="SUPFAM" id="SSF53822">
    <property type="entry name" value="Periplasmic binding protein-like I"/>
    <property type="match status" value="1"/>
</dbReference>
<accession>A0A7L9WR35</accession>
<feature type="domain" description="HTH lacI-type" evidence="5">
    <location>
        <begin position="26"/>
        <end position="80"/>
    </location>
</feature>
<keyword evidence="3" id="KW-0804">Transcription</keyword>
<dbReference type="InterPro" id="IPR001387">
    <property type="entry name" value="Cro/C1-type_HTH"/>
</dbReference>
<dbReference type="AlphaFoldDB" id="A0A7L9WR35"/>
<evidence type="ECO:0000313" key="8">
    <source>
        <dbReference type="Proteomes" id="UP000594118"/>
    </source>
</evidence>
<dbReference type="SUPFAM" id="SSF47413">
    <property type="entry name" value="lambda repressor-like DNA-binding domains"/>
    <property type="match status" value="1"/>
</dbReference>
<feature type="region of interest" description="Disordered" evidence="4">
    <location>
        <begin position="1"/>
        <end position="25"/>
    </location>
</feature>
<dbReference type="Gene3D" id="3.40.50.2300">
    <property type="match status" value="2"/>
</dbReference>
<reference evidence="7 8" key="1">
    <citation type="submission" date="2019-10" db="EMBL/GenBank/DDBJ databases">
        <title>Pseudopuniceibacterium sp. HQ09 islated from Antarctica.</title>
        <authorList>
            <person name="Liao L."/>
            <person name="Su S."/>
            <person name="Chen B."/>
            <person name="Yu Y."/>
        </authorList>
    </citation>
    <scope>NUCLEOTIDE SEQUENCE [LARGE SCALE GENOMIC DNA]</scope>
    <source>
        <strain evidence="7 8">HQ09</strain>
    </source>
</reference>
<proteinExistence type="predicted"/>
<evidence type="ECO:0000259" key="5">
    <source>
        <dbReference type="PROSITE" id="PS50932"/>
    </source>
</evidence>
<dbReference type="Pfam" id="PF00356">
    <property type="entry name" value="LacI"/>
    <property type="match status" value="1"/>
</dbReference>
<dbReference type="EMBL" id="CP045201">
    <property type="protein sequence ID" value="QOL82781.1"/>
    <property type="molecule type" value="Genomic_DNA"/>
</dbReference>
<evidence type="ECO:0000256" key="4">
    <source>
        <dbReference type="SAM" id="MobiDB-lite"/>
    </source>
</evidence>
<sequence>MDEHEHNAASRDAGGRAAGRKPARGVTMETVGRLAGVSQVTVSRALSDPSKVSPKTLAKIHEAIEMTGFVPNALAGALASSKSKLISALVPSIRNFVYAGMVQAFSAVMRDNGYQIMLSETGFEPEEEEKLIAAHLSRRPDAMMLTGIHHSAQARRMLLGADIPVVEVWDITDSPIDVCVGFSHADTGRAVAEFAHANGYRQAGCVAAGDERARRRARAFSERFKALGGEGVAIAQFDAPASLERGRQGLAQLMDAQGFSGGVVFCSSDLLAHGVLVEARERGLQVPGQLAVIGFGDQDFSAFVTPAITTVRVNMEAFGQSAARAVLERIEAQRGDQSVIDLGFEIVRRESA</sequence>
<dbReference type="InterPro" id="IPR010982">
    <property type="entry name" value="Lambda_DNA-bd_dom_sf"/>
</dbReference>
<evidence type="ECO:0000259" key="6">
    <source>
        <dbReference type="PROSITE" id="PS50943"/>
    </source>
</evidence>
<evidence type="ECO:0000313" key="7">
    <source>
        <dbReference type="EMBL" id="QOL82781.1"/>
    </source>
</evidence>
<dbReference type="CDD" id="cd01575">
    <property type="entry name" value="PBP1_GntR"/>
    <property type="match status" value="1"/>
</dbReference>
<dbReference type="InterPro" id="IPR046335">
    <property type="entry name" value="LacI/GalR-like_sensor"/>
</dbReference>
<dbReference type="PROSITE" id="PS50943">
    <property type="entry name" value="HTH_CROC1"/>
    <property type="match status" value="1"/>
</dbReference>
<evidence type="ECO:0000256" key="3">
    <source>
        <dbReference type="ARBA" id="ARBA00023163"/>
    </source>
</evidence>